<gene>
    <name evidence="2" type="ORF">GFB47_12855</name>
    <name evidence="3" type="ORF">GFB47_15330</name>
</gene>
<protein>
    <submittedName>
        <fullName evidence="3">Uncharacterized protein</fullName>
    </submittedName>
</protein>
<reference evidence="3 4" key="1">
    <citation type="submission" date="2019-10" db="EMBL/GenBank/DDBJ databases">
        <title>Vibrio sp. nov., isolated from Coralline algae surface.</title>
        <authorList>
            <person name="Geng Y."/>
            <person name="Zhang X."/>
        </authorList>
    </citation>
    <scope>NUCLEOTIDE SEQUENCE [LARGE SCALE GENOMIC DNA]</scope>
    <source>
        <strain evidence="3 4">SM1977</strain>
    </source>
</reference>
<dbReference type="Proteomes" id="UP000348942">
    <property type="component" value="Chromosome 2"/>
</dbReference>
<sequence>MNKQKILDDLLKIFDEQIEAEKESRSEKDKDSMSQGEVSDWHYDDGRVDGVDTGRFLVEEYFQGLEEQPNE</sequence>
<evidence type="ECO:0000313" key="3">
    <source>
        <dbReference type="EMBL" id="QGA66762.1"/>
    </source>
</evidence>
<dbReference type="EMBL" id="CP045700">
    <property type="protein sequence ID" value="QGA66762.1"/>
    <property type="molecule type" value="Genomic_DNA"/>
</dbReference>
<evidence type="ECO:0000313" key="2">
    <source>
        <dbReference type="EMBL" id="QGA66317.1"/>
    </source>
</evidence>
<dbReference type="RefSeq" id="WP_153448451.1">
    <property type="nucleotide sequence ID" value="NZ_CP045700.1"/>
</dbReference>
<evidence type="ECO:0000313" key="4">
    <source>
        <dbReference type="Proteomes" id="UP000348942"/>
    </source>
</evidence>
<feature type="compositionally biased region" description="Basic and acidic residues" evidence="1">
    <location>
        <begin position="20"/>
        <end position="32"/>
    </location>
</feature>
<feature type="region of interest" description="Disordered" evidence="1">
    <location>
        <begin position="20"/>
        <end position="46"/>
    </location>
</feature>
<dbReference type="EMBL" id="CP045700">
    <property type="protein sequence ID" value="QGA66317.1"/>
    <property type="molecule type" value="Genomic_DNA"/>
</dbReference>
<evidence type="ECO:0000256" key="1">
    <source>
        <dbReference type="SAM" id="MobiDB-lite"/>
    </source>
</evidence>
<dbReference type="AlphaFoldDB" id="A0A5Q0THW3"/>
<name>A0A5Q0THW3_9VIBR</name>
<organism evidence="3 4">
    <name type="scientific">Vibrio algicola</name>
    <dbReference type="NCBI Taxonomy" id="2662262"/>
    <lineage>
        <taxon>Bacteria</taxon>
        <taxon>Pseudomonadati</taxon>
        <taxon>Pseudomonadota</taxon>
        <taxon>Gammaproteobacteria</taxon>
        <taxon>Vibrionales</taxon>
        <taxon>Vibrionaceae</taxon>
        <taxon>Vibrio</taxon>
    </lineage>
</organism>
<accession>A0A5Q0THW3</accession>
<keyword evidence="4" id="KW-1185">Reference proteome</keyword>
<proteinExistence type="predicted"/>